<reference evidence="4" key="1">
    <citation type="submission" date="2011-02" db="EMBL/GenBank/DDBJ databases">
        <title>The Genome Sequence of Capsaspora owczarzaki ATCC 30864.</title>
        <authorList>
            <person name="Russ C."/>
            <person name="Cuomo C."/>
            <person name="Burger G."/>
            <person name="Gray M.W."/>
            <person name="Holland P.W.H."/>
            <person name="King N."/>
            <person name="Lang F.B.F."/>
            <person name="Roger A.J."/>
            <person name="Ruiz-Trillo I."/>
            <person name="Young S.K."/>
            <person name="Zeng Q."/>
            <person name="Gargeya S."/>
            <person name="Alvarado L."/>
            <person name="Berlin A."/>
            <person name="Chapman S.B."/>
            <person name="Chen Z."/>
            <person name="Freedman E."/>
            <person name="Gellesch M."/>
            <person name="Goldberg J."/>
            <person name="Griggs A."/>
            <person name="Gujja S."/>
            <person name="Heilman E."/>
            <person name="Heiman D."/>
            <person name="Howarth C."/>
            <person name="Mehta T."/>
            <person name="Neiman D."/>
            <person name="Pearson M."/>
            <person name="Roberts A."/>
            <person name="Saif S."/>
            <person name="Shea T."/>
            <person name="Shenoy N."/>
            <person name="Sisk P."/>
            <person name="Stolte C."/>
            <person name="Sykes S."/>
            <person name="White J."/>
            <person name="Yandava C."/>
            <person name="Haas B."/>
            <person name="Nusbaum C."/>
            <person name="Birren B."/>
        </authorList>
    </citation>
    <scope>NUCLEOTIDE SEQUENCE</scope>
    <source>
        <strain evidence="4">ATCC 30864</strain>
    </source>
</reference>
<dbReference type="GO" id="GO:0005634">
    <property type="term" value="C:nucleus"/>
    <property type="evidence" value="ECO:0007669"/>
    <property type="project" value="TreeGrafter"/>
</dbReference>
<dbReference type="Proteomes" id="UP000008743">
    <property type="component" value="Unassembled WGS sequence"/>
</dbReference>
<organism evidence="3 4">
    <name type="scientific">Capsaspora owczarzaki (strain ATCC 30864)</name>
    <dbReference type="NCBI Taxonomy" id="595528"/>
    <lineage>
        <taxon>Eukaryota</taxon>
        <taxon>Filasterea</taxon>
        <taxon>Capsaspora</taxon>
    </lineage>
</organism>
<gene>
    <name evidence="3" type="ORF">CAOG_007711</name>
</gene>
<dbReference type="InParanoid" id="A0A0D2WWC8"/>
<dbReference type="InterPro" id="IPR018482">
    <property type="entry name" value="Znf-C4H2"/>
</dbReference>
<keyword evidence="1" id="KW-0175">Coiled coil</keyword>
<evidence type="ECO:0000256" key="2">
    <source>
        <dbReference type="SAM" id="MobiDB-lite"/>
    </source>
</evidence>
<feature type="compositionally biased region" description="Low complexity" evidence="2">
    <location>
        <begin position="65"/>
        <end position="79"/>
    </location>
</feature>
<sequence length="240" mass="25763">MEQQETQTDDQADARSHEDPAPDDAAAHQADDEDMQPAAAAASAPARKRGRPPKKRRGGTGVDGSAAPSAEPGPARAASISAVRSRAAAAATTAEATGSGSAADVSPEFKDLRALLAHAERLAASVTNTAGLVANESILLREYVTERDALLEERASRLRDVAEITEDYEAINAGLQQLVDERDQLRAEINRLQTHIYTPLKDRIDQVRLQAGMAKLPTLQDEHDARVSEYLQQRRSGAIL</sequence>
<feature type="compositionally biased region" description="Basic and acidic residues" evidence="2">
    <location>
        <begin position="12"/>
        <end position="30"/>
    </location>
</feature>
<evidence type="ECO:0000313" key="3">
    <source>
        <dbReference type="EMBL" id="KJE97275.1"/>
    </source>
</evidence>
<proteinExistence type="predicted"/>
<feature type="region of interest" description="Disordered" evidence="2">
    <location>
        <begin position="1"/>
        <end position="79"/>
    </location>
</feature>
<dbReference type="PANTHER" id="PTHR31058:SF2">
    <property type="entry name" value="ZINC FINGER C4H2 DOMAIN-CONTAINING PROTEIN"/>
    <property type="match status" value="1"/>
</dbReference>
<protein>
    <submittedName>
        <fullName evidence="3">Uncharacterized protein</fullName>
    </submittedName>
</protein>
<dbReference type="OrthoDB" id="20865at2759"/>
<keyword evidence="4" id="KW-1185">Reference proteome</keyword>
<dbReference type="AlphaFoldDB" id="A0A0D2WWC8"/>
<accession>A0A0D2WWC8</accession>
<evidence type="ECO:0000313" key="4">
    <source>
        <dbReference type="Proteomes" id="UP000008743"/>
    </source>
</evidence>
<dbReference type="RefSeq" id="XP_004343585.1">
    <property type="nucleotide sequence ID" value="XM_004343535.2"/>
</dbReference>
<feature type="coiled-coil region" evidence="1">
    <location>
        <begin position="168"/>
        <end position="195"/>
    </location>
</feature>
<dbReference type="PhylomeDB" id="A0A0D2WWC8"/>
<feature type="compositionally biased region" description="Basic residues" evidence="2">
    <location>
        <begin position="46"/>
        <end position="58"/>
    </location>
</feature>
<dbReference type="EMBL" id="KE346373">
    <property type="protein sequence ID" value="KJE97275.1"/>
    <property type="molecule type" value="Genomic_DNA"/>
</dbReference>
<dbReference type="PANTHER" id="PTHR31058">
    <property type="entry name" value="ZINC FINGER C4H2 DOMAIN-CONTAINING PROTEIN"/>
    <property type="match status" value="1"/>
</dbReference>
<dbReference type="Pfam" id="PF10146">
    <property type="entry name" value="zf-C4H2"/>
    <property type="match status" value="1"/>
</dbReference>
<evidence type="ECO:0000256" key="1">
    <source>
        <dbReference type="SAM" id="Coils"/>
    </source>
</evidence>
<name>A0A0D2WWC8_CAPO3</name>